<feature type="transmembrane region" description="Helical" evidence="1">
    <location>
        <begin position="206"/>
        <end position="231"/>
    </location>
</feature>
<feature type="transmembrane region" description="Helical" evidence="1">
    <location>
        <begin position="161"/>
        <end position="177"/>
    </location>
</feature>
<keyword evidence="3" id="KW-1185">Reference proteome</keyword>
<feature type="transmembrane region" description="Helical" evidence="1">
    <location>
        <begin position="123"/>
        <end position="149"/>
    </location>
</feature>
<reference evidence="2 3" key="1">
    <citation type="submission" date="2010-12" db="EMBL/GenBank/DDBJ databases">
        <authorList>
            <person name="Muzny D."/>
            <person name="Qin X."/>
            <person name="Deng J."/>
            <person name="Jiang H."/>
            <person name="Liu Y."/>
            <person name="Qu J."/>
            <person name="Song X.-Z."/>
            <person name="Zhang L."/>
            <person name="Thornton R."/>
            <person name="Coyle M."/>
            <person name="Francisco L."/>
            <person name="Jackson L."/>
            <person name="Javaid M."/>
            <person name="Korchina V."/>
            <person name="Kovar C."/>
            <person name="Mata R."/>
            <person name="Mathew T."/>
            <person name="Ngo R."/>
            <person name="Nguyen L."/>
            <person name="Nguyen N."/>
            <person name="Okwuonu G."/>
            <person name="Ongeri F."/>
            <person name="Pham C."/>
            <person name="Simmons D."/>
            <person name="Wilczek-Boney K."/>
            <person name="Hale W."/>
            <person name="Jakkamsetti A."/>
            <person name="Pham P."/>
            <person name="Ruth R."/>
            <person name="San Lucas F."/>
            <person name="Warren J."/>
            <person name="Zhang J."/>
            <person name="Zhao Z."/>
            <person name="Zhou C."/>
            <person name="Zhu D."/>
            <person name="Lee S."/>
            <person name="Bess C."/>
            <person name="Blankenburg K."/>
            <person name="Forbes L."/>
            <person name="Fu Q."/>
            <person name="Gubbala S."/>
            <person name="Hirani K."/>
            <person name="Jayaseelan J.C."/>
            <person name="Lara F."/>
            <person name="Munidasa M."/>
            <person name="Palculict T."/>
            <person name="Patil S."/>
            <person name="Pu L.-L."/>
            <person name="Saada N."/>
            <person name="Tang L."/>
            <person name="Weissenberger G."/>
            <person name="Zhu Y."/>
            <person name="Hemphill L."/>
            <person name="Shang Y."/>
            <person name="Youmans B."/>
            <person name="Ayvaz T."/>
            <person name="Ross M."/>
            <person name="Santibanez J."/>
            <person name="Aqrawi P."/>
            <person name="Gross S."/>
            <person name="Joshi V."/>
            <person name="Fowler G."/>
            <person name="Nazareth L."/>
            <person name="Reid J."/>
            <person name="Worley K."/>
            <person name="Petrosino J."/>
            <person name="Highlander S."/>
            <person name="Gibbs R."/>
        </authorList>
    </citation>
    <scope>NUCLEOTIDE SEQUENCE [LARGE SCALE GENOMIC DNA]</scope>
    <source>
        <strain evidence="2 3">ATCC 23263</strain>
    </source>
</reference>
<dbReference type="AlphaFoldDB" id="E6MJC1"/>
<dbReference type="RefSeq" id="WP_006599528.1">
    <property type="nucleotide sequence ID" value="NZ_GL622359.1"/>
</dbReference>
<keyword evidence="1" id="KW-1133">Transmembrane helix</keyword>
<evidence type="ECO:0000256" key="1">
    <source>
        <dbReference type="SAM" id="Phobius"/>
    </source>
</evidence>
<proteinExistence type="predicted"/>
<comment type="caution">
    <text evidence="2">The sequence shown here is derived from an EMBL/GenBank/DDBJ whole genome shotgun (WGS) entry which is preliminary data.</text>
</comment>
<evidence type="ECO:0000313" key="2">
    <source>
        <dbReference type="EMBL" id="EFV00798.1"/>
    </source>
</evidence>
<organism evidence="2 3">
    <name type="scientific">Pseudoramibacter alactolyticus ATCC 23263</name>
    <dbReference type="NCBI Taxonomy" id="887929"/>
    <lineage>
        <taxon>Bacteria</taxon>
        <taxon>Bacillati</taxon>
        <taxon>Bacillota</taxon>
        <taxon>Clostridia</taxon>
        <taxon>Eubacteriales</taxon>
        <taxon>Eubacteriaceae</taxon>
        <taxon>Pseudoramibacter</taxon>
    </lineage>
</organism>
<dbReference type="eggNOG" id="ENOG50309TJ">
    <property type="taxonomic scope" value="Bacteria"/>
</dbReference>
<evidence type="ECO:0000313" key="3">
    <source>
        <dbReference type="Proteomes" id="UP000004754"/>
    </source>
</evidence>
<dbReference type="EMBL" id="AEQN01000027">
    <property type="protein sequence ID" value="EFV00798.1"/>
    <property type="molecule type" value="Genomic_DNA"/>
</dbReference>
<keyword evidence="1" id="KW-0472">Membrane</keyword>
<sequence>MDIEKVLKENQLEVVVDEDEIQAVVNHSVDTFIKREREQILSYHEFICEQFRLIKKRWWILQFALLWLAWYLLATGGGALYIRREMGILGTLFIILMIPELWKNLTNRCMEIESAAYYSVQKIYAARIILFGLMDILMLTIFSGSVHFIVGISLREIVTEFLLPMTVTACICFSVLGRQYRNSGIAMVLCVIWSAVWWAISANDLIYAAVALPVWMSIFGMAILFLIVMIYRLLRSCNKYMEVNYFGDVFN</sequence>
<keyword evidence="1" id="KW-0812">Transmembrane</keyword>
<feature type="transmembrane region" description="Helical" evidence="1">
    <location>
        <begin position="86"/>
        <end position="102"/>
    </location>
</feature>
<dbReference type="Proteomes" id="UP000004754">
    <property type="component" value="Unassembled WGS sequence"/>
</dbReference>
<protein>
    <submittedName>
        <fullName evidence="2">Uncharacterized protein</fullName>
    </submittedName>
</protein>
<feature type="transmembrane region" description="Helical" evidence="1">
    <location>
        <begin position="184"/>
        <end position="200"/>
    </location>
</feature>
<dbReference type="OrthoDB" id="1691759at2"/>
<accession>E6MJC1</accession>
<dbReference type="STRING" id="887929.HMP0721_2106"/>
<dbReference type="HOGENOM" id="CLU_092741_1_0_9"/>
<name>E6MJC1_9FIRM</name>
<gene>
    <name evidence="2" type="ORF">HMP0721_2106</name>
</gene>
<feature type="transmembrane region" description="Helical" evidence="1">
    <location>
        <begin position="59"/>
        <end position="80"/>
    </location>
</feature>